<proteinExistence type="predicted"/>
<comment type="caution">
    <text evidence="2">The sequence shown here is derived from an EMBL/GenBank/DDBJ whole genome shotgun (WGS) entry which is preliminary data.</text>
</comment>
<organism evidence="2 3">
    <name type="scientific">Phyllostomus discolor</name>
    <name type="common">pale spear-nosed bat</name>
    <dbReference type="NCBI Taxonomy" id="89673"/>
    <lineage>
        <taxon>Eukaryota</taxon>
        <taxon>Metazoa</taxon>
        <taxon>Chordata</taxon>
        <taxon>Craniata</taxon>
        <taxon>Vertebrata</taxon>
        <taxon>Euteleostomi</taxon>
        <taxon>Mammalia</taxon>
        <taxon>Eutheria</taxon>
        <taxon>Laurasiatheria</taxon>
        <taxon>Chiroptera</taxon>
        <taxon>Yangochiroptera</taxon>
        <taxon>Phyllostomidae</taxon>
        <taxon>Phyllostominae</taxon>
        <taxon>Phyllostomus</taxon>
    </lineage>
</organism>
<feature type="region of interest" description="Disordered" evidence="1">
    <location>
        <begin position="156"/>
        <end position="194"/>
    </location>
</feature>
<protein>
    <submittedName>
        <fullName evidence="2">Uncharacterized protein</fullName>
    </submittedName>
</protein>
<evidence type="ECO:0000313" key="3">
    <source>
        <dbReference type="Proteomes" id="UP000664940"/>
    </source>
</evidence>
<name>A0A834BKY7_9CHIR</name>
<dbReference type="AlphaFoldDB" id="A0A834BKY7"/>
<dbReference type="Proteomes" id="UP000664940">
    <property type="component" value="Unassembled WGS sequence"/>
</dbReference>
<gene>
    <name evidence="2" type="ORF">HJG60_007925</name>
</gene>
<reference evidence="2 3" key="1">
    <citation type="journal article" date="2020" name="Nature">
        <title>Six reference-quality genomes reveal evolution of bat adaptations.</title>
        <authorList>
            <person name="Jebb D."/>
            <person name="Huang Z."/>
            <person name="Pippel M."/>
            <person name="Hughes G.M."/>
            <person name="Lavrichenko K."/>
            <person name="Devanna P."/>
            <person name="Winkler S."/>
            <person name="Jermiin L.S."/>
            <person name="Skirmuntt E.C."/>
            <person name="Katzourakis A."/>
            <person name="Burkitt-Gray L."/>
            <person name="Ray D.A."/>
            <person name="Sullivan K.A.M."/>
            <person name="Roscito J.G."/>
            <person name="Kirilenko B.M."/>
            <person name="Davalos L.M."/>
            <person name="Corthals A.P."/>
            <person name="Power M.L."/>
            <person name="Jones G."/>
            <person name="Ransome R.D."/>
            <person name="Dechmann D.K.N."/>
            <person name="Locatelli A.G."/>
            <person name="Puechmaille S.J."/>
            <person name="Fedrigo O."/>
            <person name="Jarvis E.D."/>
            <person name="Hiller M."/>
            <person name="Vernes S.C."/>
            <person name="Myers E.W."/>
            <person name="Teeling E.C."/>
        </authorList>
    </citation>
    <scope>NUCLEOTIDE SEQUENCE [LARGE SCALE GENOMIC DNA]</scope>
    <source>
        <strain evidence="2">Bat1K_MPI-CBG_1</strain>
    </source>
</reference>
<evidence type="ECO:0000313" key="2">
    <source>
        <dbReference type="EMBL" id="KAF6131008.1"/>
    </source>
</evidence>
<dbReference type="EMBL" id="JABVXQ010000001">
    <property type="protein sequence ID" value="KAF6131008.1"/>
    <property type="molecule type" value="Genomic_DNA"/>
</dbReference>
<sequence>MKLVPSPDLSEKLLLNSVHGADLDLKICKKTNSKQMPIRALTAQLKDNIYIPPEFVSLCSLLSPSPAASGINTSVKVTWRWPHSFKLFTQRLVCSANTPGTSSNRPVCPVLGLFAETPTPIRGGSAFQTVGPHICQSITPIGSLIGTASVAKSNICPNAAPPPTPDSPGARSPTRQTFAKRTGCREETTLQTGS</sequence>
<evidence type="ECO:0000256" key="1">
    <source>
        <dbReference type="SAM" id="MobiDB-lite"/>
    </source>
</evidence>
<accession>A0A834BKY7</accession>